<dbReference type="InterPro" id="IPR013595">
    <property type="entry name" value="Pept_S33_TAP-like_C"/>
</dbReference>
<comment type="caution">
    <text evidence="6">The sequence shown here is derived from an EMBL/GenBank/DDBJ whole genome shotgun (WGS) entry which is preliminary data.</text>
</comment>
<evidence type="ECO:0000259" key="4">
    <source>
        <dbReference type="Pfam" id="PF00561"/>
    </source>
</evidence>
<dbReference type="PANTHER" id="PTHR43248">
    <property type="entry name" value="2-SUCCINYL-6-HYDROXY-2,4-CYCLOHEXADIENE-1-CARBOXYLATE SYNTHASE"/>
    <property type="match status" value="1"/>
</dbReference>
<dbReference type="PANTHER" id="PTHR43248:SF25">
    <property type="entry name" value="AB HYDROLASE-1 DOMAIN-CONTAINING PROTEIN-RELATED"/>
    <property type="match status" value="1"/>
</dbReference>
<evidence type="ECO:0000256" key="3">
    <source>
        <dbReference type="SAM" id="MobiDB-lite"/>
    </source>
</evidence>
<feature type="domain" description="Peptidase S33 tripeptidyl aminopeptidase-like C-terminal" evidence="5">
    <location>
        <begin position="513"/>
        <end position="609"/>
    </location>
</feature>
<reference evidence="6 7" key="1">
    <citation type="submission" date="2024-07" db="EMBL/GenBank/DDBJ databases">
        <title>Draft sequence of the Neodothiora populina.</title>
        <authorList>
            <person name="Drown D.D."/>
            <person name="Schuette U.S."/>
            <person name="Buechlein A.B."/>
            <person name="Rusch D.R."/>
            <person name="Winton L.W."/>
            <person name="Adams G.A."/>
        </authorList>
    </citation>
    <scope>NUCLEOTIDE SEQUENCE [LARGE SCALE GENOMIC DNA]</scope>
    <source>
        <strain evidence="6 7">CPC 39397</strain>
    </source>
</reference>
<dbReference type="EMBL" id="JBFMKM010000005">
    <property type="protein sequence ID" value="KAL1306302.1"/>
    <property type="molecule type" value="Genomic_DNA"/>
</dbReference>
<proteinExistence type="inferred from homology"/>
<evidence type="ECO:0000256" key="2">
    <source>
        <dbReference type="ARBA" id="ARBA00022801"/>
    </source>
</evidence>
<dbReference type="GeneID" id="95978085"/>
<dbReference type="Proteomes" id="UP001562354">
    <property type="component" value="Unassembled WGS sequence"/>
</dbReference>
<protein>
    <recommendedName>
        <fullName evidence="8">Peptidase S33 tripeptidyl aminopeptidase-like C-terminal domain-containing protein</fullName>
    </recommendedName>
</protein>
<feature type="region of interest" description="Disordered" evidence="3">
    <location>
        <begin position="605"/>
        <end position="656"/>
    </location>
</feature>
<organism evidence="6 7">
    <name type="scientific">Neodothiora populina</name>
    <dbReference type="NCBI Taxonomy" id="2781224"/>
    <lineage>
        <taxon>Eukaryota</taxon>
        <taxon>Fungi</taxon>
        <taxon>Dikarya</taxon>
        <taxon>Ascomycota</taxon>
        <taxon>Pezizomycotina</taxon>
        <taxon>Dothideomycetes</taxon>
        <taxon>Dothideomycetidae</taxon>
        <taxon>Dothideales</taxon>
        <taxon>Dothioraceae</taxon>
        <taxon>Neodothiora</taxon>
    </lineage>
</organism>
<name>A0ABR3PJJ1_9PEZI</name>
<dbReference type="RefSeq" id="XP_069202575.1">
    <property type="nucleotide sequence ID" value="XM_069348159.1"/>
</dbReference>
<dbReference type="InterPro" id="IPR000073">
    <property type="entry name" value="AB_hydrolase_1"/>
</dbReference>
<dbReference type="InterPro" id="IPR029058">
    <property type="entry name" value="AB_hydrolase_fold"/>
</dbReference>
<feature type="domain" description="AB hydrolase-1" evidence="4">
    <location>
        <begin position="100"/>
        <end position="341"/>
    </location>
</feature>
<dbReference type="Gene3D" id="3.40.50.1820">
    <property type="entry name" value="alpha/beta hydrolase"/>
    <property type="match status" value="1"/>
</dbReference>
<dbReference type="SUPFAM" id="SSF53474">
    <property type="entry name" value="alpha/beta-Hydrolases"/>
    <property type="match status" value="1"/>
</dbReference>
<evidence type="ECO:0000259" key="5">
    <source>
        <dbReference type="Pfam" id="PF08386"/>
    </source>
</evidence>
<evidence type="ECO:0008006" key="8">
    <source>
        <dbReference type="Google" id="ProtNLM"/>
    </source>
</evidence>
<keyword evidence="2" id="KW-0378">Hydrolase</keyword>
<accession>A0ABR3PJJ1</accession>
<dbReference type="Pfam" id="PF00561">
    <property type="entry name" value="Abhydrolase_1"/>
    <property type="match status" value="1"/>
</dbReference>
<gene>
    <name evidence="6" type="ORF">AAFC00_004385</name>
</gene>
<dbReference type="Pfam" id="PF08386">
    <property type="entry name" value="Abhydrolase_4"/>
    <property type="match status" value="1"/>
</dbReference>
<evidence type="ECO:0000313" key="6">
    <source>
        <dbReference type="EMBL" id="KAL1306302.1"/>
    </source>
</evidence>
<feature type="compositionally biased region" description="Basic and acidic residues" evidence="3">
    <location>
        <begin position="613"/>
        <end position="624"/>
    </location>
</feature>
<evidence type="ECO:0000256" key="1">
    <source>
        <dbReference type="ARBA" id="ARBA00010088"/>
    </source>
</evidence>
<sequence>MLFGKLASHCLPNVPFLSAIVPSSSINTSILNETPSEAFSWDKITPNETLTYHDCFEDYQCARLSVPMDWTNVSDTRTVDLAIIRLPATVPVTDPSYGGPVLINPGGPGGSGVGMALKQGRLIQTIVSAPTSKHNSTEEATATGKHFDVMSFDPRGVNNTTPSFNCFMSSVQMYASELESAANSALESSDAAFGIEWARQRALADVCSKRALESGIGEFVTTPSVARDMIEMIERAGQWREKEAEKLLAASSHGSTSKFKLWPGSAAQNAIATAENAQSAVLERTKYVPDQEKLQYWGFSYGTILGATLSAMFPSRISRAVLDGVCDSFDYMKGGWLTNLQDTDMQIIKFGEYCWLGGPENCALYSPDGPAAIVDTFAQIIADLKANPIGVPAQDGRPPEVATNSDLKQLFMTSSYNPTRYFHSLAKTMNEVRQGNATGLVQGRLEKRKFIEEGTSIECKEQGPYSQACFDASKAWDISHAQPILCTDADDQTNMTKAEYWEYVEELMGQSRLLGDVWGRIRLPCTQWNIRPKWRYTGPYTAQTAHPILFVSNTADNVTPLRNAIRMARGFPGSTILQQDSEGHCSSSAVSMCTAKAIRRYFQTGELPASPGGKEEDGEYRGEGKVSQICTPDRRPLDGFSEEDDPTLPKGETDGELWRALVAANRD</sequence>
<comment type="similarity">
    <text evidence="1">Belongs to the peptidase S33 family.</text>
</comment>
<dbReference type="InterPro" id="IPR051601">
    <property type="entry name" value="Serine_prot/Carboxylest_S33"/>
</dbReference>
<keyword evidence="7" id="KW-1185">Reference proteome</keyword>
<evidence type="ECO:0000313" key="7">
    <source>
        <dbReference type="Proteomes" id="UP001562354"/>
    </source>
</evidence>